<keyword evidence="10" id="KW-1185">Reference proteome</keyword>
<feature type="transmembrane region" description="Helical" evidence="8">
    <location>
        <begin position="208"/>
        <end position="236"/>
    </location>
</feature>
<evidence type="ECO:0000256" key="1">
    <source>
        <dbReference type="ARBA" id="ARBA00004651"/>
    </source>
</evidence>
<evidence type="ECO:0000313" key="10">
    <source>
        <dbReference type="Proteomes" id="UP000245469"/>
    </source>
</evidence>
<gene>
    <name evidence="9" type="ORF">BXY45_102204</name>
</gene>
<feature type="transmembrane region" description="Helical" evidence="8">
    <location>
        <begin position="33"/>
        <end position="52"/>
    </location>
</feature>
<dbReference type="InterPro" id="IPR011606">
    <property type="entry name" value="Brnchd-chn_aa_trnsp_permease"/>
</dbReference>
<dbReference type="AlphaFoldDB" id="A0A316AEZ2"/>
<reference evidence="9 10" key="1">
    <citation type="submission" date="2018-03" db="EMBL/GenBank/DDBJ databases">
        <title>Genomic Encyclopedia of Archaeal and Bacterial Type Strains, Phase II (KMG-II): from individual species to whole genera.</title>
        <authorList>
            <person name="Goeker M."/>
        </authorList>
    </citation>
    <scope>NUCLEOTIDE SEQUENCE [LARGE SCALE GENOMIC DNA]</scope>
    <source>
        <strain evidence="9 10">DSM 44889</strain>
    </source>
</reference>
<keyword evidence="4" id="KW-1003">Cell membrane</keyword>
<dbReference type="PANTHER" id="PTHR34979">
    <property type="entry name" value="INNER MEMBRANE PROTEIN YGAZ"/>
    <property type="match status" value="1"/>
</dbReference>
<feature type="transmembrane region" description="Helical" evidence="8">
    <location>
        <begin position="145"/>
        <end position="169"/>
    </location>
</feature>
<keyword evidence="6 8" id="KW-1133">Transmembrane helix</keyword>
<comment type="caution">
    <text evidence="9">The sequence shown here is derived from an EMBL/GenBank/DDBJ whole genome shotgun (WGS) entry which is preliminary data.</text>
</comment>
<feature type="transmembrane region" description="Helical" evidence="8">
    <location>
        <begin position="181"/>
        <end position="202"/>
    </location>
</feature>
<evidence type="ECO:0000313" key="9">
    <source>
        <dbReference type="EMBL" id="PWJ55838.1"/>
    </source>
</evidence>
<comment type="similarity">
    <text evidence="2">Belongs to the AzlC family.</text>
</comment>
<dbReference type="PANTHER" id="PTHR34979:SF1">
    <property type="entry name" value="INNER MEMBRANE PROTEIN YGAZ"/>
    <property type="match status" value="1"/>
</dbReference>
<sequence>MRSPYRTDGLADRIGHRIGSPWQDVDRRLLRDVLLVCAAGAVVGLSFGAVAVASGTPLWVPVLLSVVVFAGASQFVFVALVTGGTAPLVAAMTGVVLNARMVPLGMGVADVVPRSGWRRLVAAHLLTDESAAFTLPRRDPAERRAAFWLTGVLLFVLWNAGALVGAVLGGTVLAAVDPGTLGLDAAFPAVLLALLVPALRTATDRRTALAGAVVAVAAVPVLPAGLPAVAAVLGVLTGVRGWSRRRAADTEVETDVEAETAGGAS</sequence>
<organism evidence="9 10">
    <name type="scientific">Quadrisphaera granulorum</name>
    <dbReference type="NCBI Taxonomy" id="317664"/>
    <lineage>
        <taxon>Bacteria</taxon>
        <taxon>Bacillati</taxon>
        <taxon>Actinomycetota</taxon>
        <taxon>Actinomycetes</taxon>
        <taxon>Kineosporiales</taxon>
        <taxon>Kineosporiaceae</taxon>
        <taxon>Quadrisphaera</taxon>
    </lineage>
</organism>
<keyword evidence="7 8" id="KW-0472">Membrane</keyword>
<keyword evidence="3" id="KW-0813">Transport</keyword>
<dbReference type="RefSeq" id="WP_218566881.1">
    <property type="nucleotide sequence ID" value="NZ_QGDQ01000002.1"/>
</dbReference>
<protein>
    <submittedName>
        <fullName evidence="9">4-azaleucine resistance transporter AzlC</fullName>
    </submittedName>
</protein>
<comment type="subcellular location">
    <subcellularLocation>
        <location evidence="1">Cell membrane</location>
        <topology evidence="1">Multi-pass membrane protein</topology>
    </subcellularLocation>
</comment>
<evidence type="ECO:0000256" key="3">
    <source>
        <dbReference type="ARBA" id="ARBA00022448"/>
    </source>
</evidence>
<dbReference type="Proteomes" id="UP000245469">
    <property type="component" value="Unassembled WGS sequence"/>
</dbReference>
<evidence type="ECO:0000256" key="4">
    <source>
        <dbReference type="ARBA" id="ARBA00022475"/>
    </source>
</evidence>
<evidence type="ECO:0000256" key="5">
    <source>
        <dbReference type="ARBA" id="ARBA00022692"/>
    </source>
</evidence>
<dbReference type="GO" id="GO:1903785">
    <property type="term" value="P:L-valine transmembrane transport"/>
    <property type="evidence" value="ECO:0007669"/>
    <property type="project" value="TreeGrafter"/>
</dbReference>
<evidence type="ECO:0000256" key="8">
    <source>
        <dbReference type="SAM" id="Phobius"/>
    </source>
</evidence>
<evidence type="ECO:0000256" key="6">
    <source>
        <dbReference type="ARBA" id="ARBA00022989"/>
    </source>
</evidence>
<evidence type="ECO:0000256" key="7">
    <source>
        <dbReference type="ARBA" id="ARBA00023136"/>
    </source>
</evidence>
<proteinExistence type="inferred from homology"/>
<name>A0A316AEZ2_9ACTN</name>
<accession>A0A316AEZ2</accession>
<dbReference type="EMBL" id="QGDQ01000002">
    <property type="protein sequence ID" value="PWJ55838.1"/>
    <property type="molecule type" value="Genomic_DNA"/>
</dbReference>
<dbReference type="Pfam" id="PF03591">
    <property type="entry name" value="AzlC"/>
    <property type="match status" value="1"/>
</dbReference>
<keyword evidence="5 8" id="KW-0812">Transmembrane</keyword>
<evidence type="ECO:0000256" key="2">
    <source>
        <dbReference type="ARBA" id="ARBA00010735"/>
    </source>
</evidence>
<dbReference type="GO" id="GO:0005886">
    <property type="term" value="C:plasma membrane"/>
    <property type="evidence" value="ECO:0007669"/>
    <property type="project" value="UniProtKB-SubCell"/>
</dbReference>